<organism evidence="1 2">
    <name type="scientific">Acaulospora colombiana</name>
    <dbReference type="NCBI Taxonomy" id="27376"/>
    <lineage>
        <taxon>Eukaryota</taxon>
        <taxon>Fungi</taxon>
        <taxon>Fungi incertae sedis</taxon>
        <taxon>Mucoromycota</taxon>
        <taxon>Glomeromycotina</taxon>
        <taxon>Glomeromycetes</taxon>
        <taxon>Diversisporales</taxon>
        <taxon>Acaulosporaceae</taxon>
        <taxon>Acaulospora</taxon>
    </lineage>
</organism>
<dbReference type="Proteomes" id="UP000789525">
    <property type="component" value="Unassembled WGS sequence"/>
</dbReference>
<evidence type="ECO:0000313" key="2">
    <source>
        <dbReference type="Proteomes" id="UP000789525"/>
    </source>
</evidence>
<comment type="caution">
    <text evidence="1">The sequence shown here is derived from an EMBL/GenBank/DDBJ whole genome shotgun (WGS) entry which is preliminary data.</text>
</comment>
<sequence length="377" mass="42213">PQNLEESLSLWRAAISALPDGHPDKASYQSNLSAVYLARYQLRNDMEDLDKSILAIRYAIRGTPTDDMHWVVYKYMASSLYYKRWLKTTQKEDLDRAIEAGRQSLAALPSKHRYSSKYQAELATKLLARYEERGDLKDVDEAIELSKDAAVTFAHASYPAERTTTPSNRLVALSQAFLKRYEKTDEMSDLDEAIKHARQAATMADKSRSAERHFVHFNLSSLIYTRFERLATLEDLDDSITHSTIAIDATPGSKDQKDREELAEKLSDLSSRHLTRFEFQRTPADLDAAVNYARTALDLRKAGDGDGPLALSAHPPARYALALALFRRFEQVGDIKDLDGALKNAQLAYDAVATPMTSPVKNSFGSPTSKTFGRAAP</sequence>
<reference evidence="1" key="1">
    <citation type="submission" date="2021-06" db="EMBL/GenBank/DDBJ databases">
        <authorList>
            <person name="Kallberg Y."/>
            <person name="Tangrot J."/>
            <person name="Rosling A."/>
        </authorList>
    </citation>
    <scope>NUCLEOTIDE SEQUENCE</scope>
    <source>
        <strain evidence="1">CL356</strain>
    </source>
</reference>
<name>A0ACA9QA69_9GLOM</name>
<keyword evidence="2" id="KW-1185">Reference proteome</keyword>
<accession>A0ACA9QA69</accession>
<dbReference type="EMBL" id="CAJVPT010048745">
    <property type="protein sequence ID" value="CAG8742622.1"/>
    <property type="molecule type" value="Genomic_DNA"/>
</dbReference>
<feature type="non-terminal residue" evidence="1">
    <location>
        <position position="1"/>
    </location>
</feature>
<proteinExistence type="predicted"/>
<evidence type="ECO:0000313" key="1">
    <source>
        <dbReference type="EMBL" id="CAG8742622.1"/>
    </source>
</evidence>
<feature type="non-terminal residue" evidence="1">
    <location>
        <position position="377"/>
    </location>
</feature>
<gene>
    <name evidence="1" type="ORF">ACOLOM_LOCUS12257</name>
</gene>
<protein>
    <submittedName>
        <fullName evidence="1">1419_t:CDS:1</fullName>
    </submittedName>
</protein>